<reference evidence="1" key="1">
    <citation type="journal article" date="2022" name="Int. J. Mol. Sci.">
        <title>Draft Genome of Tanacetum Coccineum: Genomic Comparison of Closely Related Tanacetum-Family Plants.</title>
        <authorList>
            <person name="Yamashiro T."/>
            <person name="Shiraishi A."/>
            <person name="Nakayama K."/>
            <person name="Satake H."/>
        </authorList>
    </citation>
    <scope>NUCLEOTIDE SEQUENCE</scope>
</reference>
<accession>A0ABQ4XR36</accession>
<proteinExistence type="predicted"/>
<protein>
    <submittedName>
        <fullName evidence="1">Uncharacterized protein</fullName>
    </submittedName>
</protein>
<organism evidence="1 2">
    <name type="scientific">Tanacetum coccineum</name>
    <dbReference type="NCBI Taxonomy" id="301880"/>
    <lineage>
        <taxon>Eukaryota</taxon>
        <taxon>Viridiplantae</taxon>
        <taxon>Streptophyta</taxon>
        <taxon>Embryophyta</taxon>
        <taxon>Tracheophyta</taxon>
        <taxon>Spermatophyta</taxon>
        <taxon>Magnoliopsida</taxon>
        <taxon>eudicotyledons</taxon>
        <taxon>Gunneridae</taxon>
        <taxon>Pentapetalae</taxon>
        <taxon>asterids</taxon>
        <taxon>campanulids</taxon>
        <taxon>Asterales</taxon>
        <taxon>Asteraceae</taxon>
        <taxon>Asteroideae</taxon>
        <taxon>Anthemideae</taxon>
        <taxon>Anthemidinae</taxon>
        <taxon>Tanacetum</taxon>
    </lineage>
</organism>
<dbReference type="EMBL" id="BQNB010009742">
    <property type="protein sequence ID" value="GJS67769.1"/>
    <property type="molecule type" value="Genomic_DNA"/>
</dbReference>
<keyword evidence="2" id="KW-1185">Reference proteome</keyword>
<evidence type="ECO:0000313" key="2">
    <source>
        <dbReference type="Proteomes" id="UP001151760"/>
    </source>
</evidence>
<reference evidence="1" key="2">
    <citation type="submission" date="2022-01" db="EMBL/GenBank/DDBJ databases">
        <authorList>
            <person name="Yamashiro T."/>
            <person name="Shiraishi A."/>
            <person name="Satake H."/>
            <person name="Nakayama K."/>
        </authorList>
    </citation>
    <scope>NUCLEOTIDE SEQUENCE</scope>
</reference>
<evidence type="ECO:0000313" key="1">
    <source>
        <dbReference type="EMBL" id="GJS67769.1"/>
    </source>
</evidence>
<comment type="caution">
    <text evidence="1">The sequence shown here is derived from an EMBL/GenBank/DDBJ whole genome shotgun (WGS) entry which is preliminary data.</text>
</comment>
<name>A0ABQ4XR36_9ASTR</name>
<dbReference type="Proteomes" id="UP001151760">
    <property type="component" value="Unassembled WGS sequence"/>
</dbReference>
<sequence>MAEYKAKRKKMLDEYNHQISHRVDQLLITKINYEVNSSKEATIRITRRNEPLNLTIYDKFRLKTLEFSEWLEVHALASKSKGKSNGLLLQSLRAKFEWVLTQAKKLGVPPLPELSTFGISMDDMKRKRSSEILQEELTGLRTYHSIYLKGTGTISEGINNLYRNMEMEPDIENMTIKPVPLSMSYRKRKELWDDVRSRRSPTNYNEADVDSFHRNKIEDVERIRKFFNVLDEIDEIIQPLILELIHTTPPNEDYVAPASKSILDELLDEFRDEILNVTMVDDEADFNPTKDLKELERLLAKEPHSNFMKIQIGTLYLLEDHLGYGVTLIPYKLCIGGGAWILNKLRRSIANRTSWMLYRKYASIVDDGMHINLIPRPLVEGRKGMVIRERESGAFFYNGNFDPVFQREEEFHLASTPQLIRLQNGILKGTPEVEEFFKKLLLTIEARNDKDYVVVLRRVRGGNTLTILLPFEEEQAELKLFSED</sequence>
<gene>
    <name evidence="1" type="ORF">Tco_0682334</name>
</gene>